<dbReference type="Proteomes" id="UP000076586">
    <property type="component" value="Unassembled WGS sequence"/>
</dbReference>
<dbReference type="AlphaFoldDB" id="A0A170Z8B8"/>
<proteinExistence type="predicted"/>
<evidence type="ECO:0000313" key="3">
    <source>
        <dbReference type="Proteomes" id="UP000076586"/>
    </source>
</evidence>
<evidence type="ECO:0000313" key="2">
    <source>
        <dbReference type="EMBL" id="GAT62420.1"/>
    </source>
</evidence>
<dbReference type="OrthoDB" id="978645at2"/>
<protein>
    <submittedName>
        <fullName evidence="2">Outer membrane insertion C-terminal signal</fullName>
    </submittedName>
</protein>
<accession>A0A170Z8B8</accession>
<dbReference type="EMBL" id="BDCR01000001">
    <property type="protein sequence ID" value="GAT62420.1"/>
    <property type="molecule type" value="Genomic_DNA"/>
</dbReference>
<name>A0A170Z8B8_9BACT</name>
<dbReference type="SUPFAM" id="SSF56925">
    <property type="entry name" value="OMPA-like"/>
    <property type="match status" value="1"/>
</dbReference>
<dbReference type="Gene3D" id="2.40.160.20">
    <property type="match status" value="1"/>
</dbReference>
<feature type="signal peptide" evidence="1">
    <location>
        <begin position="1"/>
        <end position="20"/>
    </location>
</feature>
<organism evidence="2 3">
    <name type="scientific">Paludibacter jiangxiensis</name>
    <dbReference type="NCBI Taxonomy" id="681398"/>
    <lineage>
        <taxon>Bacteria</taxon>
        <taxon>Pseudomonadati</taxon>
        <taxon>Bacteroidota</taxon>
        <taxon>Bacteroidia</taxon>
        <taxon>Bacteroidales</taxon>
        <taxon>Paludibacteraceae</taxon>
        <taxon>Paludibacter</taxon>
    </lineage>
</organism>
<evidence type="ECO:0000256" key="1">
    <source>
        <dbReference type="SAM" id="SignalP"/>
    </source>
</evidence>
<sequence>MKKTIAIFLVSFFVAAFANAQDNALGIRLTSGAEVSYQRSLNDINRLEFNLGWGWNTTSLTGFYQWVNPITEGFNWYIGPGAGLGLFNSSTILGIGGTVGIEYNFAIPLQLSLDWRPMFNFGSSHDSNYGSTNVGLGIRYKF</sequence>
<gene>
    <name evidence="2" type="ORF">PJIAN_11014</name>
</gene>
<dbReference type="STRING" id="681398.PJIAN_11014"/>
<feature type="chain" id="PRO_5007904987" evidence="1">
    <location>
        <begin position="21"/>
        <end position="142"/>
    </location>
</feature>
<comment type="caution">
    <text evidence="2">The sequence shown here is derived from an EMBL/GenBank/DDBJ whole genome shotgun (WGS) entry which is preliminary data.</text>
</comment>
<dbReference type="RefSeq" id="WP_068702583.1">
    <property type="nucleotide sequence ID" value="NZ_BDCR01000001.1"/>
</dbReference>
<reference evidence="3" key="2">
    <citation type="journal article" date="2017" name="Genome Announc.">
        <title>Draft genome sequence of Paludibacter jiangxiensis NM7(T), a propionate-producing fermentative bacterium.</title>
        <authorList>
            <person name="Qiu Y.-L."/>
            <person name="Tourlousse D.M."/>
            <person name="Matsuura N."/>
            <person name="Ohashi A."/>
            <person name="Sekiguchi Y."/>
        </authorList>
    </citation>
    <scope>NUCLEOTIDE SEQUENCE [LARGE SCALE GENOMIC DNA]</scope>
    <source>
        <strain evidence="3">NM7</strain>
    </source>
</reference>
<dbReference type="InterPro" id="IPR011250">
    <property type="entry name" value="OMP/PagP_B-barrel"/>
</dbReference>
<reference evidence="3" key="1">
    <citation type="submission" date="2016-04" db="EMBL/GenBank/DDBJ databases">
        <title>Draft genome sequence of Paludibacter jiangxiensis strain NM7.</title>
        <authorList>
            <person name="Qiu Y."/>
            <person name="Matsuura N."/>
            <person name="Ohashi A."/>
            <person name="Tourlousse M.D."/>
            <person name="Sekiguchi Y."/>
        </authorList>
    </citation>
    <scope>NUCLEOTIDE SEQUENCE [LARGE SCALE GENOMIC DNA]</scope>
    <source>
        <strain evidence="3">NM7</strain>
    </source>
</reference>
<keyword evidence="1" id="KW-0732">Signal</keyword>
<keyword evidence="3" id="KW-1185">Reference proteome</keyword>